<accession>A0A0S3RGZ1</accession>
<dbReference type="AlphaFoldDB" id="A0A0S3RGZ1"/>
<organism evidence="1 2">
    <name type="scientific">Vigna angularis var. angularis</name>
    <dbReference type="NCBI Taxonomy" id="157739"/>
    <lineage>
        <taxon>Eukaryota</taxon>
        <taxon>Viridiplantae</taxon>
        <taxon>Streptophyta</taxon>
        <taxon>Embryophyta</taxon>
        <taxon>Tracheophyta</taxon>
        <taxon>Spermatophyta</taxon>
        <taxon>Magnoliopsida</taxon>
        <taxon>eudicotyledons</taxon>
        <taxon>Gunneridae</taxon>
        <taxon>Pentapetalae</taxon>
        <taxon>rosids</taxon>
        <taxon>fabids</taxon>
        <taxon>Fabales</taxon>
        <taxon>Fabaceae</taxon>
        <taxon>Papilionoideae</taxon>
        <taxon>50 kb inversion clade</taxon>
        <taxon>NPAAA clade</taxon>
        <taxon>indigoferoid/millettioid clade</taxon>
        <taxon>Phaseoleae</taxon>
        <taxon>Vigna</taxon>
    </lineage>
</organism>
<dbReference type="Proteomes" id="UP000291084">
    <property type="component" value="Chromosome 2"/>
</dbReference>
<name>A0A0S3RGZ1_PHAAN</name>
<evidence type="ECO:0000313" key="1">
    <source>
        <dbReference type="EMBL" id="BAT79908.1"/>
    </source>
</evidence>
<sequence length="113" mass="12581">MSLSILYGFPKTQLIPFLRIYIPLKLKPLPSLLLLSRNPPSPFTFSSNSHRLSNLGVKIFNLHRSKSSLESSVLGIILGRKQSLEKNNHCLVRSREGAEVFLEQAMAGEDGSC</sequence>
<keyword evidence="2" id="KW-1185">Reference proteome</keyword>
<reference evidence="1 2" key="1">
    <citation type="journal article" date="2015" name="Sci. Rep.">
        <title>The power of single molecule real-time sequencing technology in the de novo assembly of a eukaryotic genome.</title>
        <authorList>
            <person name="Sakai H."/>
            <person name="Naito K."/>
            <person name="Ogiso-Tanaka E."/>
            <person name="Takahashi Y."/>
            <person name="Iseki K."/>
            <person name="Muto C."/>
            <person name="Satou K."/>
            <person name="Teruya K."/>
            <person name="Shiroma A."/>
            <person name="Shimoji M."/>
            <person name="Hirano T."/>
            <person name="Itoh T."/>
            <person name="Kaga A."/>
            <person name="Tomooka N."/>
        </authorList>
    </citation>
    <scope>NUCLEOTIDE SEQUENCE [LARGE SCALE GENOMIC DNA]</scope>
    <source>
        <strain evidence="2">cv. Shumari</strain>
    </source>
</reference>
<protein>
    <submittedName>
        <fullName evidence="1">Uncharacterized protein</fullName>
    </submittedName>
</protein>
<gene>
    <name evidence="1" type="primary">Vigan.02G284900</name>
    <name evidence="1" type="ORF">VIGAN_02284900</name>
</gene>
<proteinExistence type="predicted"/>
<evidence type="ECO:0000313" key="2">
    <source>
        <dbReference type="Proteomes" id="UP000291084"/>
    </source>
</evidence>
<dbReference type="EMBL" id="AP015035">
    <property type="protein sequence ID" value="BAT79908.1"/>
    <property type="molecule type" value="Genomic_DNA"/>
</dbReference>